<name>A0ABR1E529_NECAM</name>
<evidence type="ECO:0000313" key="2">
    <source>
        <dbReference type="Proteomes" id="UP001303046"/>
    </source>
</evidence>
<comment type="caution">
    <text evidence="1">The sequence shown here is derived from an EMBL/GenBank/DDBJ whole genome shotgun (WGS) entry which is preliminary data.</text>
</comment>
<organism evidence="1 2">
    <name type="scientific">Necator americanus</name>
    <name type="common">Human hookworm</name>
    <dbReference type="NCBI Taxonomy" id="51031"/>
    <lineage>
        <taxon>Eukaryota</taxon>
        <taxon>Metazoa</taxon>
        <taxon>Ecdysozoa</taxon>
        <taxon>Nematoda</taxon>
        <taxon>Chromadorea</taxon>
        <taxon>Rhabditida</taxon>
        <taxon>Rhabditina</taxon>
        <taxon>Rhabditomorpha</taxon>
        <taxon>Strongyloidea</taxon>
        <taxon>Ancylostomatidae</taxon>
        <taxon>Bunostominae</taxon>
        <taxon>Necator</taxon>
    </lineage>
</organism>
<keyword evidence="2" id="KW-1185">Reference proteome</keyword>
<evidence type="ECO:0000313" key="1">
    <source>
        <dbReference type="EMBL" id="KAK6757746.1"/>
    </source>
</evidence>
<reference evidence="1 2" key="1">
    <citation type="submission" date="2023-08" db="EMBL/GenBank/DDBJ databases">
        <title>A Necator americanus chromosomal reference genome.</title>
        <authorList>
            <person name="Ilik V."/>
            <person name="Petrzelkova K.J."/>
            <person name="Pardy F."/>
            <person name="Fuh T."/>
            <person name="Niatou-Singa F.S."/>
            <person name="Gouil Q."/>
            <person name="Baker L."/>
            <person name="Ritchie M.E."/>
            <person name="Jex A.R."/>
            <person name="Gazzola D."/>
            <person name="Li H."/>
            <person name="Toshio Fujiwara R."/>
            <person name="Zhan B."/>
            <person name="Aroian R.V."/>
            <person name="Pafco B."/>
            <person name="Schwarz E.M."/>
        </authorList>
    </citation>
    <scope>NUCLEOTIDE SEQUENCE [LARGE SCALE GENOMIC DNA]</scope>
    <source>
        <strain evidence="1 2">Aroian</strain>
        <tissue evidence="1">Whole animal</tissue>
    </source>
</reference>
<dbReference type="Proteomes" id="UP001303046">
    <property type="component" value="Unassembled WGS sequence"/>
</dbReference>
<accession>A0ABR1E529</accession>
<gene>
    <name evidence="1" type="primary">Necator_chrV.g20310</name>
    <name evidence="1" type="ORF">RB195_015518</name>
</gene>
<proteinExistence type="predicted"/>
<protein>
    <recommendedName>
        <fullName evidence="3">DRBM domain-containing protein</fullName>
    </recommendedName>
</protein>
<sequence>MELFTRFDVMRVSRETGSKRHEAKTVAQAAGLEATRRSAAVGIEVGPWRAAEMGGGNEDLHTTPTAALHRAASSAAACTNVRASCRALVQL</sequence>
<evidence type="ECO:0008006" key="3">
    <source>
        <dbReference type="Google" id="ProtNLM"/>
    </source>
</evidence>
<dbReference type="EMBL" id="JAVFWL010000005">
    <property type="protein sequence ID" value="KAK6757746.1"/>
    <property type="molecule type" value="Genomic_DNA"/>
</dbReference>